<dbReference type="GO" id="GO:0006629">
    <property type="term" value="P:lipid metabolic process"/>
    <property type="evidence" value="ECO:0007669"/>
    <property type="project" value="InterPro"/>
</dbReference>
<organism evidence="3 4">
    <name type="scientific">Ginsengibacter hankyongi</name>
    <dbReference type="NCBI Taxonomy" id="2607284"/>
    <lineage>
        <taxon>Bacteria</taxon>
        <taxon>Pseudomonadati</taxon>
        <taxon>Bacteroidota</taxon>
        <taxon>Chitinophagia</taxon>
        <taxon>Chitinophagales</taxon>
        <taxon>Chitinophagaceae</taxon>
        <taxon>Ginsengibacter</taxon>
    </lineage>
</organism>
<dbReference type="GO" id="GO:0005975">
    <property type="term" value="P:carbohydrate metabolic process"/>
    <property type="evidence" value="ECO:0007669"/>
    <property type="project" value="InterPro"/>
</dbReference>
<comment type="similarity">
    <text evidence="1">Belongs to the glycosyl hydrolase 16 family.</text>
</comment>
<evidence type="ECO:0000313" key="3">
    <source>
        <dbReference type="EMBL" id="KAA9041246.1"/>
    </source>
</evidence>
<dbReference type="GO" id="GO:0004553">
    <property type="term" value="F:hydrolase activity, hydrolyzing O-glycosyl compounds"/>
    <property type="evidence" value="ECO:0007669"/>
    <property type="project" value="InterPro"/>
</dbReference>
<dbReference type="EMBL" id="VYQF01000001">
    <property type="protein sequence ID" value="KAA9041246.1"/>
    <property type="molecule type" value="Genomic_DNA"/>
</dbReference>
<dbReference type="Proteomes" id="UP000326903">
    <property type="component" value="Unassembled WGS sequence"/>
</dbReference>
<dbReference type="InterPro" id="IPR017946">
    <property type="entry name" value="PLC-like_Pdiesterase_TIM-brl"/>
</dbReference>
<dbReference type="SUPFAM" id="SSF49899">
    <property type="entry name" value="Concanavalin A-like lectins/glucanases"/>
    <property type="match status" value="1"/>
</dbReference>
<evidence type="ECO:0000313" key="4">
    <source>
        <dbReference type="Proteomes" id="UP000326903"/>
    </source>
</evidence>
<protein>
    <submittedName>
        <fullName evidence="3">Family 16 glycosylhydrolase</fullName>
    </submittedName>
</protein>
<dbReference type="PANTHER" id="PTHR10963">
    <property type="entry name" value="GLYCOSYL HYDROLASE-RELATED"/>
    <property type="match status" value="1"/>
</dbReference>
<dbReference type="SUPFAM" id="SSF51695">
    <property type="entry name" value="PLC-like phosphodiesterases"/>
    <property type="match status" value="1"/>
</dbReference>
<dbReference type="CDD" id="cd08023">
    <property type="entry name" value="GH16_laminarinase_like"/>
    <property type="match status" value="1"/>
</dbReference>
<dbReference type="Pfam" id="PF00722">
    <property type="entry name" value="Glyco_hydro_16"/>
    <property type="match status" value="1"/>
</dbReference>
<dbReference type="InterPro" id="IPR000757">
    <property type="entry name" value="Beta-glucanase-like"/>
</dbReference>
<gene>
    <name evidence="3" type="ORF">FW778_04210</name>
</gene>
<comment type="caution">
    <text evidence="3">The sequence shown here is derived from an EMBL/GenBank/DDBJ whole genome shotgun (WGS) entry which is preliminary data.</text>
</comment>
<keyword evidence="3" id="KW-0378">Hydrolase</keyword>
<dbReference type="InterPro" id="IPR050546">
    <property type="entry name" value="Glycosyl_Hydrlase_16"/>
</dbReference>
<evidence type="ECO:0000256" key="1">
    <source>
        <dbReference type="ARBA" id="ARBA00006865"/>
    </source>
</evidence>
<dbReference type="AlphaFoldDB" id="A0A5J5IJT3"/>
<dbReference type="GO" id="GO:0008081">
    <property type="term" value="F:phosphoric diester hydrolase activity"/>
    <property type="evidence" value="ECO:0007669"/>
    <property type="project" value="InterPro"/>
</dbReference>
<dbReference type="PROSITE" id="PS51257">
    <property type="entry name" value="PROKAR_LIPOPROTEIN"/>
    <property type="match status" value="1"/>
</dbReference>
<sequence length="350" mass="39127">MRLMYMIFPLTAFVSCSVSKNGVNENTGATKDLIANNLVVVRGRASEKDNLPQNSIASLKEAIKQKCTGSEFDVRMTTNDSLNINPRPKFNNLEIAKTNYTNVEALRLSTGEEDSPTGAGWNLVWSDEFNYNGLPDSSKWSYETGGNGWGNNELEYYTEKDTSNAIVKEGHLMIIARKQHKENRKYTSARLVTKNKADFKYGRIEVRAKVPAAAGTWPAIWMLGSNIEEVGWPACGEIDIMEHRGIELNKIFGTLHYPGHFGGNGNGKTINIPTATTQFHKYVLEWSASEINIFVDNQLYQTVKNDSTIPFNHKFFILLNLAIGGNFGGKVDPSFSTDAMVVDYVRVFQK</sequence>
<keyword evidence="4" id="KW-1185">Reference proteome</keyword>
<accession>A0A5J5IJT3</accession>
<dbReference type="PROSITE" id="PS51762">
    <property type="entry name" value="GH16_2"/>
    <property type="match status" value="1"/>
</dbReference>
<dbReference type="PANTHER" id="PTHR10963:SF55">
    <property type="entry name" value="GLYCOSIDE HYDROLASE FAMILY 16 PROTEIN"/>
    <property type="match status" value="1"/>
</dbReference>
<evidence type="ECO:0000259" key="2">
    <source>
        <dbReference type="PROSITE" id="PS51762"/>
    </source>
</evidence>
<feature type="domain" description="GH16" evidence="2">
    <location>
        <begin position="80"/>
        <end position="350"/>
    </location>
</feature>
<name>A0A5J5IJT3_9BACT</name>
<proteinExistence type="inferred from homology"/>
<dbReference type="Gene3D" id="2.60.120.200">
    <property type="match status" value="1"/>
</dbReference>
<dbReference type="InterPro" id="IPR013320">
    <property type="entry name" value="ConA-like_dom_sf"/>
</dbReference>
<reference evidence="3 4" key="1">
    <citation type="submission" date="2019-09" db="EMBL/GenBank/DDBJ databases">
        <title>Draft genome sequence of Ginsengibacter sp. BR5-29.</title>
        <authorList>
            <person name="Im W.-T."/>
        </authorList>
    </citation>
    <scope>NUCLEOTIDE SEQUENCE [LARGE SCALE GENOMIC DNA]</scope>
    <source>
        <strain evidence="3 4">BR5-29</strain>
    </source>
</reference>